<organism evidence="2 3">
    <name type="scientific">Methylocystis parvus</name>
    <dbReference type="NCBI Taxonomy" id="134"/>
    <lineage>
        <taxon>Bacteria</taxon>
        <taxon>Pseudomonadati</taxon>
        <taxon>Pseudomonadota</taxon>
        <taxon>Alphaproteobacteria</taxon>
        <taxon>Hyphomicrobiales</taxon>
        <taxon>Methylocystaceae</taxon>
        <taxon>Methylocystis</taxon>
    </lineage>
</organism>
<accession>A0A6B8M5M4</accession>
<dbReference type="RefSeq" id="WP_016917694.1">
    <property type="nucleotide sequence ID" value="NZ_CP044331.1"/>
</dbReference>
<dbReference type="Proteomes" id="UP000422569">
    <property type="component" value="Chromosome"/>
</dbReference>
<keyword evidence="1" id="KW-0732">Signal</keyword>
<reference evidence="2 3" key="1">
    <citation type="submission" date="2019-09" db="EMBL/GenBank/DDBJ databases">
        <title>Isolation and complete genome sequencing of Methylocystis species.</title>
        <authorList>
            <person name="Rumah B.L."/>
            <person name="Stead C.E."/>
            <person name="Stevens B.C."/>
            <person name="Minton N.P."/>
            <person name="Grosse-Honebrink A."/>
            <person name="Zhang Y."/>
        </authorList>
    </citation>
    <scope>NUCLEOTIDE SEQUENCE [LARGE SCALE GENOMIC DNA]</scope>
    <source>
        <strain evidence="2 3">BRCS2</strain>
    </source>
</reference>
<proteinExistence type="predicted"/>
<keyword evidence="3" id="KW-1185">Reference proteome</keyword>
<evidence type="ECO:0008006" key="4">
    <source>
        <dbReference type="Google" id="ProtNLM"/>
    </source>
</evidence>
<feature type="chain" id="PRO_5025341277" description="Thaumatin family protein" evidence="1">
    <location>
        <begin position="26"/>
        <end position="263"/>
    </location>
</feature>
<evidence type="ECO:0000313" key="3">
    <source>
        <dbReference type="Proteomes" id="UP000422569"/>
    </source>
</evidence>
<protein>
    <recommendedName>
        <fullName evidence="4">Thaumatin family protein</fullName>
    </recommendedName>
</protein>
<dbReference type="AlphaFoldDB" id="A0A6B8M5M4"/>
<name>A0A6B8M5M4_9HYPH</name>
<dbReference type="EMBL" id="CP044331">
    <property type="protein sequence ID" value="QGM97645.1"/>
    <property type="molecule type" value="Genomic_DNA"/>
</dbReference>
<dbReference type="KEGG" id="mpar:F7D14_09340"/>
<gene>
    <name evidence="2" type="ORF">F7D14_09340</name>
</gene>
<evidence type="ECO:0000313" key="2">
    <source>
        <dbReference type="EMBL" id="QGM97645.1"/>
    </source>
</evidence>
<evidence type="ECO:0000256" key="1">
    <source>
        <dbReference type="SAM" id="SignalP"/>
    </source>
</evidence>
<sequence>MPSVLARTFALLAIALGGHAPPAYAQNVGAGLMDASLVAFVNRSQRTLYIGFSPQPGRPAPFSWSPDCRRINGQVVLPPGQTCAVSVPPSAGASRFCAMENLLPPGKTPDCFAAQRDNLTIIEANFASREGCARLQDNPESLMRSCVWYDVNVSPEGCTNAEWSANLCAQSGGAAYNVPVQLFCAGQPTFTCQGPPATTGAKYPLKCGAPGADCVGGVDPACQQAYFFPMSTSGPNKYPASKPQPIARCPEGQKLFVIFPEGP</sequence>
<feature type="signal peptide" evidence="1">
    <location>
        <begin position="1"/>
        <end position="25"/>
    </location>
</feature>